<dbReference type="SUPFAM" id="SSF46767">
    <property type="entry name" value="Methylated DNA-protein cysteine methyltransferase, C-terminal domain"/>
    <property type="match status" value="1"/>
</dbReference>
<evidence type="ECO:0000259" key="7">
    <source>
        <dbReference type="Pfam" id="PF01035"/>
    </source>
</evidence>
<dbReference type="Proteomes" id="UP000664357">
    <property type="component" value="Unassembled WGS sequence"/>
</dbReference>
<dbReference type="Gene3D" id="3.30.160.70">
    <property type="entry name" value="Methylated DNA-protein cysteine methyltransferase domain"/>
    <property type="match status" value="1"/>
</dbReference>
<dbReference type="EMBL" id="JAFREL020000001">
    <property type="protein sequence ID" value="MEO1768241.1"/>
    <property type="molecule type" value="Genomic_DNA"/>
</dbReference>
<protein>
    <submittedName>
        <fullName evidence="8">Methylated-DNA-[protein]-cysteine S-methyltransferase</fullName>
    </submittedName>
</protein>
<accession>A0ABV0EHW2</accession>
<dbReference type="PANTHER" id="PTHR10815:SF5">
    <property type="entry name" value="METHYLATED-DNA--PROTEIN-CYSTEINE METHYLTRANSFERASE"/>
    <property type="match status" value="1"/>
</dbReference>
<dbReference type="InterPro" id="IPR014048">
    <property type="entry name" value="MethylDNA_cys_MeTrfase_DNA-bd"/>
</dbReference>
<evidence type="ECO:0000256" key="4">
    <source>
        <dbReference type="ARBA" id="ARBA00022763"/>
    </source>
</evidence>
<evidence type="ECO:0000256" key="2">
    <source>
        <dbReference type="ARBA" id="ARBA00022603"/>
    </source>
</evidence>
<dbReference type="Gene3D" id="1.10.10.10">
    <property type="entry name" value="Winged helix-like DNA-binding domain superfamily/Winged helix DNA-binding domain"/>
    <property type="match status" value="1"/>
</dbReference>
<evidence type="ECO:0000256" key="1">
    <source>
        <dbReference type="ARBA" id="ARBA00001286"/>
    </source>
</evidence>
<dbReference type="NCBIfam" id="TIGR00589">
    <property type="entry name" value="ogt"/>
    <property type="match status" value="1"/>
</dbReference>
<gene>
    <name evidence="8" type="ORF">JZO67_000150</name>
</gene>
<reference evidence="8 9" key="1">
    <citation type="submission" date="2021-03" db="EMBL/GenBank/DDBJ databases">
        <authorList>
            <person name="Gilmore M.S."/>
            <person name="Schwartzman J."/>
            <person name="Van Tyne D."/>
            <person name="Martin M."/>
            <person name="Earl A.M."/>
            <person name="Manson A.L."/>
            <person name="Straub T."/>
            <person name="Salamzade R."/>
            <person name="Saavedra J."/>
            <person name="Lebreton F."/>
            <person name="Prichula J."/>
            <person name="Schaufler K."/>
            <person name="Gaca A."/>
            <person name="Sgardioli B."/>
            <person name="Wagenaar J."/>
            <person name="Strong T."/>
        </authorList>
    </citation>
    <scope>NUCLEOTIDE SEQUENCE [LARGE SCALE GENOMIC DNA]</scope>
    <source>
        <strain evidence="8 9">665A</strain>
    </source>
</reference>
<keyword evidence="9" id="KW-1185">Reference proteome</keyword>
<evidence type="ECO:0000256" key="3">
    <source>
        <dbReference type="ARBA" id="ARBA00022679"/>
    </source>
</evidence>
<dbReference type="Pfam" id="PF01035">
    <property type="entry name" value="DNA_binding_1"/>
    <property type="match status" value="1"/>
</dbReference>
<evidence type="ECO:0000313" key="8">
    <source>
        <dbReference type="EMBL" id="MEO1768241.1"/>
    </source>
</evidence>
<feature type="domain" description="Methylated-DNA-[protein]-cysteine S-methyltransferase DNA binding" evidence="7">
    <location>
        <begin position="67"/>
        <end position="150"/>
    </location>
</feature>
<dbReference type="PROSITE" id="PS00374">
    <property type="entry name" value="MGMT"/>
    <property type="match status" value="1"/>
</dbReference>
<comment type="catalytic activity">
    <reaction evidence="6">
        <text>a 6-O-methyl-2'-deoxyguanosine in DNA + L-cysteinyl-[protein] = S-methyl-L-cysteinyl-[protein] + a 2'-deoxyguanosine in DNA</text>
        <dbReference type="Rhea" id="RHEA:24000"/>
        <dbReference type="Rhea" id="RHEA-COMP:10131"/>
        <dbReference type="Rhea" id="RHEA-COMP:10132"/>
        <dbReference type="Rhea" id="RHEA-COMP:11367"/>
        <dbReference type="Rhea" id="RHEA-COMP:11368"/>
        <dbReference type="ChEBI" id="CHEBI:29950"/>
        <dbReference type="ChEBI" id="CHEBI:82612"/>
        <dbReference type="ChEBI" id="CHEBI:85445"/>
        <dbReference type="ChEBI" id="CHEBI:85448"/>
        <dbReference type="EC" id="2.1.1.63"/>
    </reaction>
</comment>
<dbReference type="InterPro" id="IPR036388">
    <property type="entry name" value="WH-like_DNA-bd_sf"/>
</dbReference>
<sequence length="152" mass="16843">MKFDTSLGTLWLDANEHALTTVSYTKISESKTANPAILEQAKEEILQFLDGQLTAFTVPYEFIYGTSFQQEVWHALAQIPYGKTCCYQDIAEQIQRPKAVRAIGQANRKNPLPIIIPCHRVIGKGGQLTGYSGSSAEGLAIKQQLLTVEQNE</sequence>
<keyword evidence="5" id="KW-0234">DNA repair</keyword>
<evidence type="ECO:0000313" key="9">
    <source>
        <dbReference type="Proteomes" id="UP000664357"/>
    </source>
</evidence>
<evidence type="ECO:0000256" key="6">
    <source>
        <dbReference type="ARBA" id="ARBA00049348"/>
    </source>
</evidence>
<dbReference type="PANTHER" id="PTHR10815">
    <property type="entry name" value="METHYLATED-DNA--PROTEIN-CYSTEINE METHYLTRANSFERASE"/>
    <property type="match status" value="1"/>
</dbReference>
<dbReference type="CDD" id="cd06445">
    <property type="entry name" value="ATase"/>
    <property type="match status" value="1"/>
</dbReference>
<organism evidence="8 9">
    <name type="scientific">Candidatus Enterococcus ferrettii</name>
    <dbReference type="NCBI Taxonomy" id="2815324"/>
    <lineage>
        <taxon>Bacteria</taxon>
        <taxon>Bacillati</taxon>
        <taxon>Bacillota</taxon>
        <taxon>Bacilli</taxon>
        <taxon>Lactobacillales</taxon>
        <taxon>Enterococcaceae</taxon>
        <taxon>Enterococcus</taxon>
    </lineage>
</organism>
<keyword evidence="2" id="KW-0489">Methyltransferase</keyword>
<keyword evidence="4" id="KW-0227">DNA damage</keyword>
<reference evidence="8 9" key="2">
    <citation type="submission" date="2024-02" db="EMBL/GenBank/DDBJ databases">
        <title>The Genome Sequence of Enterococcus sp. DIV0159.</title>
        <authorList>
            <person name="Earl A."/>
            <person name="Manson A."/>
            <person name="Gilmore M."/>
            <person name="Sanders J."/>
            <person name="Shea T."/>
            <person name="Howe W."/>
            <person name="Livny J."/>
            <person name="Cuomo C."/>
            <person name="Neafsey D."/>
            <person name="Birren B."/>
        </authorList>
    </citation>
    <scope>NUCLEOTIDE SEQUENCE [LARGE SCALE GENOMIC DNA]</scope>
    <source>
        <strain evidence="8 9">665A</strain>
    </source>
</reference>
<name>A0ABV0EHW2_9ENTE</name>
<proteinExistence type="predicted"/>
<dbReference type="InterPro" id="IPR036217">
    <property type="entry name" value="MethylDNA_cys_MeTrfase_DNAb"/>
</dbReference>
<comment type="caution">
    <text evidence="8">The sequence shown here is derived from an EMBL/GenBank/DDBJ whole genome shotgun (WGS) entry which is preliminary data.</text>
</comment>
<dbReference type="InterPro" id="IPR036631">
    <property type="entry name" value="MGMT_N_sf"/>
</dbReference>
<evidence type="ECO:0000256" key="5">
    <source>
        <dbReference type="ARBA" id="ARBA00023204"/>
    </source>
</evidence>
<dbReference type="InterPro" id="IPR001497">
    <property type="entry name" value="MethylDNA_cys_MeTrfase_AS"/>
</dbReference>
<keyword evidence="3" id="KW-0808">Transferase</keyword>
<comment type="catalytic activity">
    <reaction evidence="1">
        <text>a 4-O-methyl-thymidine in DNA + L-cysteinyl-[protein] = a thymidine in DNA + S-methyl-L-cysteinyl-[protein]</text>
        <dbReference type="Rhea" id="RHEA:53428"/>
        <dbReference type="Rhea" id="RHEA-COMP:10131"/>
        <dbReference type="Rhea" id="RHEA-COMP:10132"/>
        <dbReference type="Rhea" id="RHEA-COMP:13555"/>
        <dbReference type="Rhea" id="RHEA-COMP:13556"/>
        <dbReference type="ChEBI" id="CHEBI:29950"/>
        <dbReference type="ChEBI" id="CHEBI:82612"/>
        <dbReference type="ChEBI" id="CHEBI:137386"/>
        <dbReference type="ChEBI" id="CHEBI:137387"/>
        <dbReference type="EC" id="2.1.1.63"/>
    </reaction>
</comment>
<dbReference type="SUPFAM" id="SSF53155">
    <property type="entry name" value="Methylated DNA-protein cysteine methyltransferase domain"/>
    <property type="match status" value="1"/>
</dbReference>
<dbReference type="RefSeq" id="WP_207701982.1">
    <property type="nucleotide sequence ID" value="NZ_JAFREL020000001.1"/>
</dbReference>